<dbReference type="AlphaFoldDB" id="W2UNC8"/>
<dbReference type="PANTHER" id="PTHR43708:SF7">
    <property type="entry name" value="OXIDOREDUCTASE"/>
    <property type="match status" value="1"/>
</dbReference>
<evidence type="ECO:0000313" key="4">
    <source>
        <dbReference type="Proteomes" id="UP000018850"/>
    </source>
</evidence>
<dbReference type="SUPFAM" id="SSF51735">
    <property type="entry name" value="NAD(P)-binding Rossmann-fold domains"/>
    <property type="match status" value="1"/>
</dbReference>
<reference evidence="3 4" key="2">
    <citation type="journal article" date="2016" name="Genome Announc.">
        <title>Draft Genome Sequence of Zhouia amylolytica AD3, Isolated from Tidal Flat Sediment.</title>
        <authorList>
            <person name="Jia B."/>
            <person name="Jin H.M."/>
            <person name="Lee H.J."/>
            <person name="Jeon C.O."/>
        </authorList>
    </citation>
    <scope>NUCLEOTIDE SEQUENCE [LARGE SCALE GENOMIC DNA]</scope>
    <source>
        <strain evidence="3 4">AD3</strain>
    </source>
</reference>
<dbReference type="Pfam" id="PF01408">
    <property type="entry name" value="GFO_IDH_MocA"/>
    <property type="match status" value="1"/>
</dbReference>
<feature type="domain" description="GFO/IDH/MocA-like oxidoreductase" evidence="2">
    <location>
        <begin position="130"/>
        <end position="248"/>
    </location>
</feature>
<dbReference type="InterPro" id="IPR036291">
    <property type="entry name" value="NAD(P)-bd_dom_sf"/>
</dbReference>
<dbReference type="InterPro" id="IPR051317">
    <property type="entry name" value="Gfo/Idh/MocA_oxidoreduct"/>
</dbReference>
<proteinExistence type="predicted"/>
<dbReference type="RefSeq" id="WP_038267779.1">
    <property type="nucleotide sequence ID" value="NZ_AYXY01000023.1"/>
</dbReference>
<dbReference type="STRING" id="376730.SAMN04487906_1439"/>
<comment type="caution">
    <text evidence="3">The sequence shown here is derived from an EMBL/GenBank/DDBJ whole genome shotgun (WGS) entry which is preliminary data.</text>
</comment>
<gene>
    <name evidence="3" type="ORF">P278_27650</name>
</gene>
<dbReference type="EMBL" id="AYXY01000023">
    <property type="protein sequence ID" value="ETN94822.1"/>
    <property type="molecule type" value="Genomic_DNA"/>
</dbReference>
<reference evidence="4" key="1">
    <citation type="submission" date="2013-11" db="EMBL/GenBank/DDBJ databases">
        <title>Draft genome sequence from a member of Zhouia, isolated tidal flat.</title>
        <authorList>
            <person name="Jin H."/>
            <person name="Jeon C.O."/>
        </authorList>
    </citation>
    <scope>NUCLEOTIDE SEQUENCE [LARGE SCALE GENOMIC DNA]</scope>
    <source>
        <strain evidence="4">AD3</strain>
    </source>
</reference>
<dbReference type="InterPro" id="IPR000683">
    <property type="entry name" value="Gfo/Idh/MocA-like_OxRdtase_N"/>
</dbReference>
<organism evidence="3 4">
    <name type="scientific">Zhouia amylolytica AD3</name>
    <dbReference type="NCBI Taxonomy" id="1286632"/>
    <lineage>
        <taxon>Bacteria</taxon>
        <taxon>Pseudomonadati</taxon>
        <taxon>Bacteroidota</taxon>
        <taxon>Flavobacteriia</taxon>
        <taxon>Flavobacteriales</taxon>
        <taxon>Flavobacteriaceae</taxon>
        <taxon>Zhouia</taxon>
    </lineage>
</organism>
<evidence type="ECO:0000259" key="2">
    <source>
        <dbReference type="Pfam" id="PF22725"/>
    </source>
</evidence>
<sequence length="336" mass="38162">MSQTIKTGLLSYGTSGKIFHAPFIDTHLNFELTAVVERSVKKAHLDYPGVKSYDKVEDMIRDEKIELIIVNTPNSTHFDFALQALKHNKHVLVEKAFTCTSIEAQQLFNEAQKRKLYVLPYQNRRYDGDFLSVKNILESGVLGQVVEVHLHFDRYRNTISPKAKEKPGLGGGIQYDLGPHIIDAALALFGTPHRYTKTLGYFRPNTMVDDYAHFHLSYADGKQVFVSTSMLVADPQPGFIIHGTKGSFVKPRVNVQEEQLLEGIELTAPEYGYEEDFTAGQLTLINEDGTKTKQMIKAERGNYLKVFDDVYHTIKFEKPYPVSKDEIIKQLEILES</sequence>
<dbReference type="InterPro" id="IPR055170">
    <property type="entry name" value="GFO_IDH_MocA-like_dom"/>
</dbReference>
<dbReference type="Pfam" id="PF22725">
    <property type="entry name" value="GFO_IDH_MocA_C3"/>
    <property type="match status" value="1"/>
</dbReference>
<dbReference type="Gene3D" id="3.30.360.10">
    <property type="entry name" value="Dihydrodipicolinate Reductase, domain 2"/>
    <property type="match status" value="1"/>
</dbReference>
<dbReference type="GO" id="GO:0000166">
    <property type="term" value="F:nucleotide binding"/>
    <property type="evidence" value="ECO:0007669"/>
    <property type="project" value="InterPro"/>
</dbReference>
<dbReference type="Gene3D" id="3.40.50.720">
    <property type="entry name" value="NAD(P)-binding Rossmann-like Domain"/>
    <property type="match status" value="1"/>
</dbReference>
<evidence type="ECO:0000313" key="3">
    <source>
        <dbReference type="EMBL" id="ETN94822.1"/>
    </source>
</evidence>
<dbReference type="eggNOG" id="COG0673">
    <property type="taxonomic scope" value="Bacteria"/>
</dbReference>
<feature type="domain" description="Gfo/Idh/MocA-like oxidoreductase N-terminal" evidence="1">
    <location>
        <begin position="11"/>
        <end position="118"/>
    </location>
</feature>
<protein>
    <submittedName>
        <fullName evidence="3">Oxidoreductase domain-containing protein</fullName>
    </submittedName>
</protein>
<dbReference type="PANTHER" id="PTHR43708">
    <property type="entry name" value="CONSERVED EXPRESSED OXIDOREDUCTASE (EUROFUNG)"/>
    <property type="match status" value="1"/>
</dbReference>
<name>W2UNC8_9FLAO</name>
<dbReference type="Proteomes" id="UP000018850">
    <property type="component" value="Unassembled WGS sequence"/>
</dbReference>
<accession>W2UNC8</accession>
<evidence type="ECO:0000259" key="1">
    <source>
        <dbReference type="Pfam" id="PF01408"/>
    </source>
</evidence>
<keyword evidence="4" id="KW-1185">Reference proteome</keyword>